<comment type="caution">
    <text evidence="1">The sequence shown here is derived from an EMBL/GenBank/DDBJ whole genome shotgun (WGS) entry which is preliminary data.</text>
</comment>
<accession>A0A0F9IRC9</accession>
<dbReference type="EMBL" id="LAZR01013322">
    <property type="protein sequence ID" value="KKM22489.1"/>
    <property type="molecule type" value="Genomic_DNA"/>
</dbReference>
<dbReference type="AlphaFoldDB" id="A0A0F9IRC9"/>
<protein>
    <submittedName>
        <fullName evidence="1">Uncharacterized protein</fullName>
    </submittedName>
</protein>
<organism evidence="1">
    <name type="scientific">marine sediment metagenome</name>
    <dbReference type="NCBI Taxonomy" id="412755"/>
    <lineage>
        <taxon>unclassified sequences</taxon>
        <taxon>metagenomes</taxon>
        <taxon>ecological metagenomes</taxon>
    </lineage>
</organism>
<proteinExistence type="predicted"/>
<evidence type="ECO:0000313" key="1">
    <source>
        <dbReference type="EMBL" id="KKM22489.1"/>
    </source>
</evidence>
<gene>
    <name evidence="1" type="ORF">LCGC14_1624760</name>
</gene>
<name>A0A0F9IRC9_9ZZZZ</name>
<reference evidence="1" key="1">
    <citation type="journal article" date="2015" name="Nature">
        <title>Complex archaea that bridge the gap between prokaryotes and eukaryotes.</title>
        <authorList>
            <person name="Spang A."/>
            <person name="Saw J.H."/>
            <person name="Jorgensen S.L."/>
            <person name="Zaremba-Niedzwiedzka K."/>
            <person name="Martijn J."/>
            <person name="Lind A.E."/>
            <person name="van Eijk R."/>
            <person name="Schleper C."/>
            <person name="Guy L."/>
            <person name="Ettema T.J."/>
        </authorList>
    </citation>
    <scope>NUCLEOTIDE SEQUENCE</scope>
</reference>
<sequence>MSFLKVIVKQQSDGKPGFMEDEEFEIQINVEKITLFNKSEDDDDVTFVRLACGATLCVATPYNKFVKKLQVALKDETKVTK</sequence>